<dbReference type="InterPro" id="IPR043129">
    <property type="entry name" value="ATPase_NBD"/>
</dbReference>
<dbReference type="Gene3D" id="3.30.420.40">
    <property type="match status" value="2"/>
</dbReference>
<evidence type="ECO:0000313" key="2">
    <source>
        <dbReference type="EMBL" id="RAW00190.1"/>
    </source>
</evidence>
<dbReference type="RefSeq" id="WP_112748028.1">
    <property type="nucleotide sequence ID" value="NZ_QMFY01000008.1"/>
</dbReference>
<gene>
    <name evidence="2" type="ORF">DQQ10_16730</name>
</gene>
<organism evidence="2 3">
    <name type="scientific">Pseudochryseolinea flava</name>
    <dbReference type="NCBI Taxonomy" id="2059302"/>
    <lineage>
        <taxon>Bacteria</taxon>
        <taxon>Pseudomonadati</taxon>
        <taxon>Bacteroidota</taxon>
        <taxon>Cytophagia</taxon>
        <taxon>Cytophagales</taxon>
        <taxon>Fulvivirgaceae</taxon>
        <taxon>Pseudochryseolinea</taxon>
    </lineage>
</organism>
<protein>
    <submittedName>
        <fullName evidence="2">ROK family protein</fullName>
    </submittedName>
</protein>
<keyword evidence="3" id="KW-1185">Reference proteome</keyword>
<dbReference type="CDD" id="cd23763">
    <property type="entry name" value="ASKHA_ATPase_ROK"/>
    <property type="match status" value="1"/>
</dbReference>
<dbReference type="AlphaFoldDB" id="A0A364Y2K2"/>
<dbReference type="Proteomes" id="UP000251889">
    <property type="component" value="Unassembled WGS sequence"/>
</dbReference>
<proteinExistence type="inferred from homology"/>
<dbReference type="PANTHER" id="PTHR18964:SF149">
    <property type="entry name" value="BIFUNCTIONAL UDP-N-ACETYLGLUCOSAMINE 2-EPIMERASE_N-ACETYLMANNOSAMINE KINASE"/>
    <property type="match status" value="1"/>
</dbReference>
<name>A0A364Y2K2_9BACT</name>
<dbReference type="Pfam" id="PF00480">
    <property type="entry name" value="ROK"/>
    <property type="match status" value="2"/>
</dbReference>
<dbReference type="OrthoDB" id="49666at2"/>
<evidence type="ECO:0000256" key="1">
    <source>
        <dbReference type="ARBA" id="ARBA00006479"/>
    </source>
</evidence>
<sequence length="302" mass="33220">MYTIGADVGGSHISTCLFEHSNKVLMPESLVVKKVDRNASKEDIVSDWAAAIKLTAKNVGGNISGIGLAVPGPFDYYNGISLIKGVDKFESLYNVNIREALAEALDIAPKSIRFINDASAFTIAETSLGEARNFDRCVGITLGTGFGSSFTEFGKPVLKSEDVPVGGFLYDKLHHGQLADEIFSTRGIIQSYFDRSEKRCDSVQQIALHAENDLEARETFSEFGKELGLFLLPYLQTFEAKVVVLGGNICRAYHLFKDTLQLSLSDYKVYVSSYGEKAAMIGAARLLDDQYYSQIEETLKDM</sequence>
<dbReference type="InterPro" id="IPR000600">
    <property type="entry name" value="ROK"/>
</dbReference>
<dbReference type="EMBL" id="QMFY01000008">
    <property type="protein sequence ID" value="RAW00190.1"/>
    <property type="molecule type" value="Genomic_DNA"/>
</dbReference>
<comment type="caution">
    <text evidence="2">The sequence shown here is derived from an EMBL/GenBank/DDBJ whole genome shotgun (WGS) entry which is preliminary data.</text>
</comment>
<evidence type="ECO:0000313" key="3">
    <source>
        <dbReference type="Proteomes" id="UP000251889"/>
    </source>
</evidence>
<dbReference type="SUPFAM" id="SSF53067">
    <property type="entry name" value="Actin-like ATPase domain"/>
    <property type="match status" value="1"/>
</dbReference>
<accession>A0A364Y2K2</accession>
<dbReference type="PANTHER" id="PTHR18964">
    <property type="entry name" value="ROK (REPRESSOR, ORF, KINASE) FAMILY"/>
    <property type="match status" value="1"/>
</dbReference>
<comment type="similarity">
    <text evidence="1">Belongs to the ROK (NagC/XylR) family.</text>
</comment>
<reference evidence="2 3" key="1">
    <citation type="submission" date="2018-06" db="EMBL/GenBank/DDBJ databases">
        <title>Chryseolinea flavus sp. nov., a member of the phylum Bacteroidetes isolated from soil.</title>
        <authorList>
            <person name="Li Y."/>
            <person name="Wang J."/>
        </authorList>
    </citation>
    <scope>NUCLEOTIDE SEQUENCE [LARGE SCALE GENOMIC DNA]</scope>
    <source>
        <strain evidence="2 3">SDU1-6</strain>
    </source>
</reference>